<dbReference type="EMBL" id="BK015894">
    <property type="protein sequence ID" value="DAD72097.1"/>
    <property type="molecule type" value="Genomic_DNA"/>
</dbReference>
<reference evidence="1" key="1">
    <citation type="journal article" date="2021" name="Proc. Natl. Acad. Sci. U.S.A.">
        <title>A Catalog of Tens of Thousands of Viruses from Human Metagenomes Reveals Hidden Associations with Chronic Diseases.</title>
        <authorList>
            <person name="Tisza M.J."/>
            <person name="Buck C.B."/>
        </authorList>
    </citation>
    <scope>NUCLEOTIDE SEQUENCE</scope>
    <source>
        <strain evidence="1">CtOyc4</strain>
    </source>
</reference>
<name>A0A8S5LQ11_9CAUD</name>
<evidence type="ECO:0000313" key="1">
    <source>
        <dbReference type="EMBL" id="DAD72097.1"/>
    </source>
</evidence>
<proteinExistence type="predicted"/>
<protein>
    <submittedName>
        <fullName evidence="1">Tail protein</fullName>
    </submittedName>
</protein>
<dbReference type="Pfam" id="PF10076">
    <property type="entry name" value="Phage_Mu_Gp48"/>
    <property type="match status" value="1"/>
</dbReference>
<accession>A0A8S5LQ11</accession>
<organism evidence="1">
    <name type="scientific">Myoviridae sp. ctOyc4</name>
    <dbReference type="NCBI Taxonomy" id="2827606"/>
    <lineage>
        <taxon>Viruses</taxon>
        <taxon>Duplodnaviria</taxon>
        <taxon>Heunggongvirae</taxon>
        <taxon>Uroviricota</taxon>
        <taxon>Caudoviricetes</taxon>
    </lineage>
</organism>
<sequence>MAEFDNMLRSLPVAYRTDKWVCDLLAAIQSLDDTQREQMLDITQQLFPGSMTWALAIEERDAGLASTGTLEERRTALIARWRGAGKCDVERIQSVCDSWRNGEISVGFAEGVVVLTFVGAYGVPEAAELAALQEAVDRTIPCHLAVQFLWRWLLVREVSAMAIDELQMHRIGDFAFEE</sequence>
<dbReference type="InterPro" id="IPR018755">
    <property type="entry name" value="Phage_Mu_Gp48"/>
</dbReference>